<dbReference type="PROSITE" id="PS50885">
    <property type="entry name" value="HAMP"/>
    <property type="match status" value="1"/>
</dbReference>
<dbReference type="InterPro" id="IPR043128">
    <property type="entry name" value="Rev_trsase/Diguanyl_cyclase"/>
</dbReference>
<dbReference type="GO" id="GO:0007165">
    <property type="term" value="P:signal transduction"/>
    <property type="evidence" value="ECO:0007669"/>
    <property type="project" value="InterPro"/>
</dbReference>
<dbReference type="NCBIfam" id="TIGR00254">
    <property type="entry name" value="GGDEF"/>
    <property type="match status" value="1"/>
</dbReference>
<sequence>MNLPRLTERRSTRRKSLGRLLYRAHLGVALASVCMAGLAVAVVGLLTLRAYAEHNLHLIGRSMAYTVEAAVVFNDSAAAEEALRLVASTEEVRRCAVYDAQGRLLATWERGHGVSALRHFVGRWWLNHEEVQPIVHDGRQIGEIRLTGTGGRLLTFLITGLGGMLGCLLLTALGAFYLSRRMVSRIVTPLDRLARVAHAVRRDRQFSRRVPSARIAELDELGGDFNALLDELEAWQQHLERENASLAHQANHDSLTHLPNRAFFEGRLSRTLRELAQRGEQAAVLYIDSDRFKAINDELGHAAGDRVLVAIAERIRGQLRDSDLVARLGGDEFAVLLAPLPDSRAALRVADDILASMAAPIALPDGSSISTSLSVGVALYPRHGRTLAELLHRADGAMYQAKRRGRGMRSLAGEDTDSNTEDYKEIARDSQAPET</sequence>
<evidence type="ECO:0000256" key="2">
    <source>
        <dbReference type="ARBA" id="ARBA00004533"/>
    </source>
</evidence>
<evidence type="ECO:0000256" key="1">
    <source>
        <dbReference type="ARBA" id="ARBA00001946"/>
    </source>
</evidence>
<dbReference type="AlphaFoldDB" id="A0A1A9KCU9"/>
<dbReference type="SMART" id="SM00267">
    <property type="entry name" value="GGDEF"/>
    <property type="match status" value="1"/>
</dbReference>
<dbReference type="GO" id="GO:0005886">
    <property type="term" value="C:plasma membrane"/>
    <property type="evidence" value="ECO:0007669"/>
    <property type="project" value="UniProtKB-SubCell"/>
</dbReference>
<dbReference type="EMBL" id="CP015878">
    <property type="protein sequence ID" value="ANI15271.1"/>
    <property type="molecule type" value="Genomic_DNA"/>
</dbReference>
<dbReference type="GO" id="GO:0003824">
    <property type="term" value="F:catalytic activity"/>
    <property type="evidence" value="ECO:0007669"/>
    <property type="project" value="UniProtKB-ARBA"/>
</dbReference>
<dbReference type="InterPro" id="IPR000160">
    <property type="entry name" value="GGDEF_dom"/>
</dbReference>
<dbReference type="PANTHER" id="PTHR46663:SF2">
    <property type="entry name" value="GGDEF DOMAIN-CONTAINING PROTEIN"/>
    <property type="match status" value="1"/>
</dbReference>
<name>A0A1A9KCU9_9PSED</name>
<dbReference type="InterPro" id="IPR029787">
    <property type="entry name" value="Nucleotide_cyclase"/>
</dbReference>
<dbReference type="Proteomes" id="UP000077748">
    <property type="component" value="Chromosome"/>
</dbReference>
<dbReference type="Pfam" id="PF00672">
    <property type="entry name" value="HAMP"/>
    <property type="match status" value="1"/>
</dbReference>
<protein>
    <submittedName>
        <fullName evidence="3">Diguanylate cyclase</fullName>
    </submittedName>
</protein>
<dbReference type="InterPro" id="IPR033417">
    <property type="entry name" value="CHASE8"/>
</dbReference>
<dbReference type="CDD" id="cd06225">
    <property type="entry name" value="HAMP"/>
    <property type="match status" value="1"/>
</dbReference>
<dbReference type="FunFam" id="3.30.70.270:FF:000001">
    <property type="entry name" value="Diguanylate cyclase domain protein"/>
    <property type="match status" value="1"/>
</dbReference>
<dbReference type="PROSITE" id="PS50887">
    <property type="entry name" value="GGDEF"/>
    <property type="match status" value="1"/>
</dbReference>
<evidence type="ECO:0000313" key="4">
    <source>
        <dbReference type="Proteomes" id="UP000077748"/>
    </source>
</evidence>
<gene>
    <name evidence="3" type="ORF">A9C11_15330</name>
</gene>
<organism evidence="3 4">
    <name type="scientific">Pseudomonas citronellolis</name>
    <dbReference type="NCBI Taxonomy" id="53408"/>
    <lineage>
        <taxon>Bacteria</taxon>
        <taxon>Pseudomonadati</taxon>
        <taxon>Pseudomonadota</taxon>
        <taxon>Gammaproteobacteria</taxon>
        <taxon>Pseudomonadales</taxon>
        <taxon>Pseudomonadaceae</taxon>
        <taxon>Pseudomonas</taxon>
    </lineage>
</organism>
<reference evidence="3 4" key="1">
    <citation type="submission" date="2016-05" db="EMBL/GenBank/DDBJ databases">
        <title>Genome Sequence of Pseudomonas citronellolis Strain SJTE-3, an Estrogens and Persistent Organic Pollutants degradation strain.</title>
        <authorList>
            <person name="Liang R."/>
        </authorList>
    </citation>
    <scope>NUCLEOTIDE SEQUENCE [LARGE SCALE GENOMIC DNA]</scope>
    <source>
        <strain evidence="3 4">SJTE-3</strain>
    </source>
</reference>
<proteinExistence type="predicted"/>
<dbReference type="InterPro" id="IPR052163">
    <property type="entry name" value="DGC-Regulatory_Protein"/>
</dbReference>
<dbReference type="PANTHER" id="PTHR46663">
    <property type="entry name" value="DIGUANYLATE CYCLASE DGCT-RELATED"/>
    <property type="match status" value="1"/>
</dbReference>
<dbReference type="SMART" id="SM00304">
    <property type="entry name" value="HAMP"/>
    <property type="match status" value="1"/>
</dbReference>
<dbReference type="Gene3D" id="6.10.340.10">
    <property type="match status" value="1"/>
</dbReference>
<dbReference type="RefSeq" id="WP_064583143.1">
    <property type="nucleotide sequence ID" value="NZ_CP015878.1"/>
</dbReference>
<dbReference type="InterPro" id="IPR003660">
    <property type="entry name" value="HAMP_dom"/>
</dbReference>
<comment type="subcellular location">
    <subcellularLocation>
        <location evidence="2">Cell inner membrane</location>
    </subcellularLocation>
</comment>
<dbReference type="SUPFAM" id="SSF55073">
    <property type="entry name" value="Nucleotide cyclase"/>
    <property type="match status" value="1"/>
</dbReference>
<dbReference type="Pfam" id="PF17152">
    <property type="entry name" value="CHASE8"/>
    <property type="match status" value="1"/>
</dbReference>
<evidence type="ECO:0000313" key="3">
    <source>
        <dbReference type="EMBL" id="ANI15271.1"/>
    </source>
</evidence>
<dbReference type="Gene3D" id="3.30.70.270">
    <property type="match status" value="1"/>
</dbReference>
<dbReference type="Pfam" id="PF00990">
    <property type="entry name" value="GGDEF"/>
    <property type="match status" value="1"/>
</dbReference>
<comment type="cofactor">
    <cofactor evidence="1">
        <name>Mg(2+)</name>
        <dbReference type="ChEBI" id="CHEBI:18420"/>
    </cofactor>
</comment>
<dbReference type="CDD" id="cd01949">
    <property type="entry name" value="GGDEF"/>
    <property type="match status" value="1"/>
</dbReference>
<accession>A0A1A9KCU9</accession>